<reference evidence="2 3" key="1">
    <citation type="submission" date="2018-12" db="EMBL/GenBank/DDBJ databases">
        <title>Amycolatopsis eburnea sp. nov. actinomycete associate with arbuscular mycorrhiza fungal spore.</title>
        <authorList>
            <person name="Lumyong S."/>
            <person name="Chaiya L."/>
        </authorList>
    </citation>
    <scope>NUCLEOTIDE SEQUENCE [LARGE SCALE GENOMIC DNA]</scope>
    <source>
        <strain evidence="2 3">GLM-1</strain>
    </source>
</reference>
<protein>
    <recommendedName>
        <fullName evidence="1">SnoaL-like domain-containing protein</fullName>
    </recommendedName>
</protein>
<dbReference type="AlphaFoldDB" id="A0A3R9EVK4"/>
<evidence type="ECO:0000259" key="1">
    <source>
        <dbReference type="Pfam" id="PF12680"/>
    </source>
</evidence>
<proteinExistence type="predicted"/>
<dbReference type="InterPro" id="IPR009959">
    <property type="entry name" value="Cyclase_SnoaL-like"/>
</dbReference>
<keyword evidence="3" id="KW-1185">Reference proteome</keyword>
<dbReference type="Gene3D" id="3.10.450.50">
    <property type="match status" value="1"/>
</dbReference>
<dbReference type="OrthoDB" id="129343at2"/>
<dbReference type="InterPro" id="IPR037401">
    <property type="entry name" value="SnoaL-like"/>
</dbReference>
<dbReference type="Proteomes" id="UP000267081">
    <property type="component" value="Unassembled WGS sequence"/>
</dbReference>
<evidence type="ECO:0000313" key="2">
    <source>
        <dbReference type="EMBL" id="RSD21939.1"/>
    </source>
</evidence>
<dbReference type="InterPro" id="IPR032710">
    <property type="entry name" value="NTF2-like_dom_sf"/>
</dbReference>
<comment type="caution">
    <text evidence="2">The sequence shown here is derived from an EMBL/GenBank/DDBJ whole genome shotgun (WGS) entry which is preliminary data.</text>
</comment>
<dbReference type="SUPFAM" id="SSF54427">
    <property type="entry name" value="NTF2-like"/>
    <property type="match status" value="1"/>
</dbReference>
<organism evidence="2 3">
    <name type="scientific">Amycolatopsis eburnea</name>
    <dbReference type="NCBI Taxonomy" id="2267691"/>
    <lineage>
        <taxon>Bacteria</taxon>
        <taxon>Bacillati</taxon>
        <taxon>Actinomycetota</taxon>
        <taxon>Actinomycetes</taxon>
        <taxon>Pseudonocardiales</taxon>
        <taxon>Pseudonocardiaceae</taxon>
        <taxon>Amycolatopsis</taxon>
    </lineage>
</organism>
<dbReference type="Pfam" id="PF12680">
    <property type="entry name" value="SnoaL_2"/>
    <property type="match status" value="1"/>
</dbReference>
<dbReference type="GO" id="GO:0030638">
    <property type="term" value="P:polyketide metabolic process"/>
    <property type="evidence" value="ECO:0007669"/>
    <property type="project" value="InterPro"/>
</dbReference>
<dbReference type="PANTHER" id="PTHR38436">
    <property type="entry name" value="POLYKETIDE CYCLASE SNOAL-LIKE DOMAIN"/>
    <property type="match status" value="1"/>
</dbReference>
<dbReference type="EMBL" id="RSEC01000032">
    <property type="protein sequence ID" value="RSD21939.1"/>
    <property type="molecule type" value="Genomic_DNA"/>
</dbReference>
<gene>
    <name evidence="2" type="ORF">EIY87_08950</name>
</gene>
<name>A0A3R9EVK4_9PSEU</name>
<sequence>MTDSQRNKEVVLGFLQMAFGEKRPVAAFETYVGEGYVQHNPHAPGDAAESARYLARFVERFPELRLEVRRVVAEGDLVCTHSLMRLTPDSRGSAIADVMRVREGRIVEHWDVVQEVPEVTVSGNPMV</sequence>
<accession>A0A3R9EVK4</accession>
<evidence type="ECO:0000313" key="3">
    <source>
        <dbReference type="Proteomes" id="UP000267081"/>
    </source>
</evidence>
<dbReference type="PANTHER" id="PTHR38436:SF1">
    <property type="entry name" value="ESTER CYCLASE"/>
    <property type="match status" value="1"/>
</dbReference>
<feature type="domain" description="SnoaL-like" evidence="1">
    <location>
        <begin position="18"/>
        <end position="109"/>
    </location>
</feature>
<dbReference type="RefSeq" id="WP_125307189.1">
    <property type="nucleotide sequence ID" value="NZ_RSEC01000032.1"/>
</dbReference>